<sequence length="51" mass="5890">MNKAKLKEAEERFIMRYPGGFSNPRMLELANDYVTVRVRLNRKISAVASAF</sequence>
<evidence type="ECO:0000313" key="1">
    <source>
        <dbReference type="EMBL" id="VBB09159.1"/>
    </source>
</evidence>
<accession>A0A498RCZ2</accession>
<gene>
    <name evidence="1" type="ORF">LUCI_4445</name>
</gene>
<dbReference type="RefSeq" id="WP_165866112.1">
    <property type="nucleotide sequence ID" value="NZ_UPPP01000106.1"/>
</dbReference>
<dbReference type="Proteomes" id="UP000277811">
    <property type="component" value="Unassembled WGS sequence"/>
</dbReference>
<evidence type="ECO:0000313" key="2">
    <source>
        <dbReference type="Proteomes" id="UP000277811"/>
    </source>
</evidence>
<dbReference type="EMBL" id="UPPP01000106">
    <property type="protein sequence ID" value="VBB09159.1"/>
    <property type="molecule type" value="Genomic_DNA"/>
</dbReference>
<dbReference type="AlphaFoldDB" id="A0A498RCZ2"/>
<keyword evidence="2" id="KW-1185">Reference proteome</keyword>
<reference evidence="1 2" key="1">
    <citation type="submission" date="2018-06" db="EMBL/GenBank/DDBJ databases">
        <authorList>
            <person name="Strepis N."/>
        </authorList>
    </citation>
    <scope>NUCLEOTIDE SEQUENCE [LARGE SCALE GENOMIC DNA]</scope>
    <source>
        <strain evidence="1">LUCI</strain>
    </source>
</reference>
<name>A0A498RCZ2_9FIRM</name>
<protein>
    <submittedName>
        <fullName evidence="1">Uncharacterized protein</fullName>
    </submittedName>
</protein>
<proteinExistence type="predicted"/>
<organism evidence="1 2">
    <name type="scientific">Lucifera butyrica</name>
    <dbReference type="NCBI Taxonomy" id="1351585"/>
    <lineage>
        <taxon>Bacteria</taxon>
        <taxon>Bacillati</taxon>
        <taxon>Bacillota</taxon>
        <taxon>Negativicutes</taxon>
        <taxon>Veillonellales</taxon>
        <taxon>Veillonellaceae</taxon>
        <taxon>Lucifera</taxon>
    </lineage>
</organism>